<feature type="region of interest" description="Disordered" evidence="1">
    <location>
        <begin position="79"/>
        <end position="138"/>
    </location>
</feature>
<feature type="compositionally biased region" description="Polar residues" evidence="1">
    <location>
        <begin position="79"/>
        <end position="106"/>
    </location>
</feature>
<accession>A0AAE1D6B1</accession>
<dbReference type="AlphaFoldDB" id="A0AAE1D6B1"/>
<dbReference type="Proteomes" id="UP001283361">
    <property type="component" value="Unassembled WGS sequence"/>
</dbReference>
<keyword evidence="3" id="KW-1185">Reference proteome</keyword>
<evidence type="ECO:0000313" key="3">
    <source>
        <dbReference type="Proteomes" id="UP001283361"/>
    </source>
</evidence>
<reference evidence="2" key="1">
    <citation type="journal article" date="2023" name="G3 (Bethesda)">
        <title>A reference genome for the long-term kleptoplast-retaining sea slug Elysia crispata morphotype clarki.</title>
        <authorList>
            <person name="Eastman K.E."/>
            <person name="Pendleton A.L."/>
            <person name="Shaikh M.A."/>
            <person name="Suttiyut T."/>
            <person name="Ogas R."/>
            <person name="Tomko P."/>
            <person name="Gavelis G."/>
            <person name="Widhalm J.R."/>
            <person name="Wisecaver J.H."/>
        </authorList>
    </citation>
    <scope>NUCLEOTIDE SEQUENCE</scope>
    <source>
        <strain evidence="2">ECLA1</strain>
    </source>
</reference>
<proteinExistence type="predicted"/>
<gene>
    <name evidence="2" type="ORF">RRG08_033171</name>
</gene>
<feature type="compositionally biased region" description="Low complexity" evidence="1">
    <location>
        <begin position="109"/>
        <end position="122"/>
    </location>
</feature>
<organism evidence="2 3">
    <name type="scientific">Elysia crispata</name>
    <name type="common">lettuce slug</name>
    <dbReference type="NCBI Taxonomy" id="231223"/>
    <lineage>
        <taxon>Eukaryota</taxon>
        <taxon>Metazoa</taxon>
        <taxon>Spiralia</taxon>
        <taxon>Lophotrochozoa</taxon>
        <taxon>Mollusca</taxon>
        <taxon>Gastropoda</taxon>
        <taxon>Heterobranchia</taxon>
        <taxon>Euthyneura</taxon>
        <taxon>Panpulmonata</taxon>
        <taxon>Sacoglossa</taxon>
        <taxon>Placobranchoidea</taxon>
        <taxon>Plakobranchidae</taxon>
        <taxon>Elysia</taxon>
    </lineage>
</organism>
<sequence length="235" mass="25385">MSNENNTLNKTSSENRNIFQNPNSLSYGYGFLPTSDSLNVIPDNSNGRNPQLTDNVPFSHNGNGGVSYGNIPLTRTSVTNGNRNSVHNTNSQPTGITPSPNSNIRPTENVGSNNGNRNIRSGHPQLTNNTPSSQHGIKSMTDVKNTLTGTSFSKVNRNVLINPIILPINGHTPMLTSESEAAETHWDDEMQAVENGDSRLTDHVPLLHHGILPLDFGAAKDLGTPSISKYAYTTI</sequence>
<evidence type="ECO:0000256" key="1">
    <source>
        <dbReference type="SAM" id="MobiDB-lite"/>
    </source>
</evidence>
<protein>
    <submittedName>
        <fullName evidence="2">Uncharacterized protein</fullName>
    </submittedName>
</protein>
<comment type="caution">
    <text evidence="2">The sequence shown here is derived from an EMBL/GenBank/DDBJ whole genome shotgun (WGS) entry which is preliminary data.</text>
</comment>
<name>A0AAE1D6B1_9GAST</name>
<dbReference type="EMBL" id="JAWDGP010005190">
    <property type="protein sequence ID" value="KAK3758912.1"/>
    <property type="molecule type" value="Genomic_DNA"/>
</dbReference>
<feature type="region of interest" description="Disordered" evidence="1">
    <location>
        <begin position="1"/>
        <end position="21"/>
    </location>
</feature>
<feature type="compositionally biased region" description="Polar residues" evidence="1">
    <location>
        <begin position="124"/>
        <end position="138"/>
    </location>
</feature>
<evidence type="ECO:0000313" key="2">
    <source>
        <dbReference type="EMBL" id="KAK3758912.1"/>
    </source>
</evidence>